<evidence type="ECO:0000313" key="3">
    <source>
        <dbReference type="Proteomes" id="UP000092575"/>
    </source>
</evidence>
<reference evidence="1 3" key="1">
    <citation type="submission" date="2016-05" db="EMBL/GenBank/DDBJ databases">
        <title>Draft genome sequence of Moraxella nonliquefaciens CCUG 348T.</title>
        <authorList>
            <person name="Salva-Serra F."/>
            <person name="Engstrom-Jakobsson H."/>
            <person name="Thorell K."/>
            <person name="Gonzales-Siles L."/>
            <person name="Karlsson R."/>
            <person name="Boulund F."/>
            <person name="Engstrand L."/>
            <person name="Kristiansson E."/>
            <person name="Moore E."/>
        </authorList>
    </citation>
    <scope>NUCLEOTIDE SEQUENCE [LARGE SCALE GENOMIC DNA]</scope>
    <source>
        <strain evidence="1 3">CCUG 348</strain>
    </source>
</reference>
<dbReference type="Proteomes" id="UP000594834">
    <property type="component" value="Chromosome"/>
</dbReference>
<dbReference type="GO" id="GO:0016746">
    <property type="term" value="F:acyltransferase activity"/>
    <property type="evidence" value="ECO:0007669"/>
    <property type="project" value="UniProtKB-KW"/>
</dbReference>
<evidence type="ECO:0000313" key="1">
    <source>
        <dbReference type="EMBL" id="OBX88304.1"/>
    </source>
</evidence>
<proteinExistence type="predicted"/>
<dbReference type="CDD" id="cd04647">
    <property type="entry name" value="LbH_MAT_like"/>
    <property type="match status" value="1"/>
</dbReference>
<keyword evidence="4" id="KW-1185">Reference proteome</keyword>
<gene>
    <name evidence="1" type="ORF">A7456_00090</name>
    <name evidence="2" type="ORF">I6G26_00880</name>
</gene>
<dbReference type="PANTHER" id="PTHR23416">
    <property type="entry name" value="SIALIC ACID SYNTHASE-RELATED"/>
    <property type="match status" value="1"/>
</dbReference>
<sequence length="210" mass="23302">MTMIERQLDDEGNTVSCDFDPNELLNFRLTIKGCNNSIVFKSRPLLHGNLVIYINADNCEVVLGENITCQKNLFISLLPSGKGRHSRQLKCSIGNNTTFNGLVSIVLAEENNEIQIGENCLFADNISISTSDSHRIFSIKTGDRINKAQSVFIGHHVWIGENVKILKGSMILNDSIVAMGSIVTRKFEYGNVVLAGVPAKIVRSEVNWDY</sequence>
<dbReference type="EMBL" id="CP065728">
    <property type="protein sequence ID" value="QPT44644.1"/>
    <property type="molecule type" value="Genomic_DNA"/>
</dbReference>
<dbReference type="STRING" id="478.A7456_00090"/>
<organism evidence="1 3">
    <name type="scientific">Moraxella nonliquefaciens</name>
    <dbReference type="NCBI Taxonomy" id="478"/>
    <lineage>
        <taxon>Bacteria</taxon>
        <taxon>Pseudomonadati</taxon>
        <taxon>Pseudomonadota</taxon>
        <taxon>Gammaproteobacteria</taxon>
        <taxon>Moraxellales</taxon>
        <taxon>Moraxellaceae</taxon>
        <taxon>Moraxella</taxon>
    </lineage>
</organism>
<dbReference type="InterPro" id="IPR051159">
    <property type="entry name" value="Hexapeptide_acetyltransf"/>
</dbReference>
<protein>
    <submittedName>
        <fullName evidence="2">Acyltransferase</fullName>
    </submittedName>
</protein>
<keyword evidence="2" id="KW-0012">Acyltransferase</keyword>
<accession>A0A1B8QSY0</accession>
<evidence type="ECO:0000313" key="4">
    <source>
        <dbReference type="Proteomes" id="UP000594834"/>
    </source>
</evidence>
<dbReference type="Gene3D" id="2.160.10.10">
    <property type="entry name" value="Hexapeptide repeat proteins"/>
    <property type="match status" value="1"/>
</dbReference>
<reference evidence="2 4" key="2">
    <citation type="submission" date="2020-12" db="EMBL/GenBank/DDBJ databases">
        <title>FDA dAtabase for Regulatory Grade micrObial Sequences (FDA-ARGOS): Supporting development and validation of Infectious Disease Dx tests.</title>
        <authorList>
            <person name="Sproer C."/>
            <person name="Gronow S."/>
            <person name="Severitt S."/>
            <person name="Schroder I."/>
            <person name="Tallon L."/>
            <person name="Sadzewicz L."/>
            <person name="Zhao X."/>
            <person name="Boylan J."/>
            <person name="Ott S."/>
            <person name="Bowen H."/>
            <person name="Vavikolanu K."/>
            <person name="Mehta A."/>
            <person name="Aluvathingal J."/>
            <person name="Nadendla S."/>
            <person name="Lowell S."/>
            <person name="Myers T."/>
            <person name="Yan Y."/>
            <person name="Sichtig H."/>
        </authorList>
    </citation>
    <scope>NUCLEOTIDE SEQUENCE [LARGE SCALE GENOMIC DNA]</scope>
    <source>
        <strain evidence="2 4">FDAARGOS_869</strain>
    </source>
</reference>
<name>A0A1B8QSY0_MORNO</name>
<dbReference type="PANTHER" id="PTHR23416:SF78">
    <property type="entry name" value="LIPOPOLYSACCHARIDE BIOSYNTHESIS O-ACETYL TRANSFERASE WBBJ-RELATED"/>
    <property type="match status" value="1"/>
</dbReference>
<keyword evidence="2" id="KW-0808">Transferase</keyword>
<dbReference type="AlphaFoldDB" id="A0A1B8QSY0"/>
<dbReference type="EMBL" id="LXTW01000001">
    <property type="protein sequence ID" value="OBX88304.1"/>
    <property type="molecule type" value="Genomic_DNA"/>
</dbReference>
<dbReference type="Proteomes" id="UP000092575">
    <property type="component" value="Unassembled WGS sequence"/>
</dbReference>
<dbReference type="InterPro" id="IPR011004">
    <property type="entry name" value="Trimer_LpxA-like_sf"/>
</dbReference>
<dbReference type="RefSeq" id="WP_067006244.1">
    <property type="nucleotide sequence ID" value="NZ_CP065728.1"/>
</dbReference>
<dbReference type="SUPFAM" id="SSF51161">
    <property type="entry name" value="Trimeric LpxA-like enzymes"/>
    <property type="match status" value="1"/>
</dbReference>
<evidence type="ECO:0000313" key="2">
    <source>
        <dbReference type="EMBL" id="QPT44644.1"/>
    </source>
</evidence>